<evidence type="ECO:0000313" key="2">
    <source>
        <dbReference type="Proteomes" id="UP000813461"/>
    </source>
</evidence>
<name>A0A8K0VUH2_9PLEO</name>
<accession>A0A8K0VUH2</accession>
<comment type="caution">
    <text evidence="1">The sequence shown here is derived from an EMBL/GenBank/DDBJ whole genome shotgun (WGS) entry which is preliminary data.</text>
</comment>
<evidence type="ECO:0000313" key="1">
    <source>
        <dbReference type="EMBL" id="KAH7075171.1"/>
    </source>
</evidence>
<dbReference type="AlphaFoldDB" id="A0A8K0VUH2"/>
<keyword evidence="2" id="KW-1185">Reference proteome</keyword>
<reference evidence="1" key="1">
    <citation type="journal article" date="2021" name="Nat. Commun.">
        <title>Genetic determinants of endophytism in the Arabidopsis root mycobiome.</title>
        <authorList>
            <person name="Mesny F."/>
            <person name="Miyauchi S."/>
            <person name="Thiergart T."/>
            <person name="Pickel B."/>
            <person name="Atanasova L."/>
            <person name="Karlsson M."/>
            <person name="Huettel B."/>
            <person name="Barry K.W."/>
            <person name="Haridas S."/>
            <person name="Chen C."/>
            <person name="Bauer D."/>
            <person name="Andreopoulos W."/>
            <person name="Pangilinan J."/>
            <person name="LaButti K."/>
            <person name="Riley R."/>
            <person name="Lipzen A."/>
            <person name="Clum A."/>
            <person name="Drula E."/>
            <person name="Henrissat B."/>
            <person name="Kohler A."/>
            <person name="Grigoriev I.V."/>
            <person name="Martin F.M."/>
            <person name="Hacquard S."/>
        </authorList>
    </citation>
    <scope>NUCLEOTIDE SEQUENCE</scope>
    <source>
        <strain evidence="1">MPI-SDFR-AT-0120</strain>
    </source>
</reference>
<dbReference type="EMBL" id="JAGMVJ010000020">
    <property type="protein sequence ID" value="KAH7075171.1"/>
    <property type="molecule type" value="Genomic_DNA"/>
</dbReference>
<sequence length="206" mass="22251">MAVEYMINSSSRSNPEKSAIEPVFAPGWRSISLSFGDVVFDGSSSVARFVNAGRIDASDLQAPSKLCLFHGDCAVPRLQSSLRTVMRANAPTPTGMSLYSRSSEISKLFRVIICMSGSSMTVLSARTLTCVKLARPGHCANVLAFSSKTSSLRGVVPQNMSAKRGLFRVSAGRYSTRRSGRRDRASAQNGSERSFCNCRIHPAFGI</sequence>
<gene>
    <name evidence="1" type="ORF">FB567DRAFT_553437</name>
</gene>
<proteinExistence type="predicted"/>
<organism evidence="1 2">
    <name type="scientific">Paraphoma chrysanthemicola</name>
    <dbReference type="NCBI Taxonomy" id="798071"/>
    <lineage>
        <taxon>Eukaryota</taxon>
        <taxon>Fungi</taxon>
        <taxon>Dikarya</taxon>
        <taxon>Ascomycota</taxon>
        <taxon>Pezizomycotina</taxon>
        <taxon>Dothideomycetes</taxon>
        <taxon>Pleosporomycetidae</taxon>
        <taxon>Pleosporales</taxon>
        <taxon>Pleosporineae</taxon>
        <taxon>Phaeosphaeriaceae</taxon>
        <taxon>Paraphoma</taxon>
    </lineage>
</organism>
<protein>
    <submittedName>
        <fullName evidence="1">Uncharacterized protein</fullName>
    </submittedName>
</protein>
<dbReference type="Proteomes" id="UP000813461">
    <property type="component" value="Unassembled WGS sequence"/>
</dbReference>